<proteinExistence type="predicted"/>
<gene>
    <name evidence="1" type="ORF">OWV82_000603</name>
</gene>
<organism evidence="1 2">
    <name type="scientific">Melia azedarach</name>
    <name type="common">Chinaberry tree</name>
    <dbReference type="NCBI Taxonomy" id="155640"/>
    <lineage>
        <taxon>Eukaryota</taxon>
        <taxon>Viridiplantae</taxon>
        <taxon>Streptophyta</taxon>
        <taxon>Embryophyta</taxon>
        <taxon>Tracheophyta</taxon>
        <taxon>Spermatophyta</taxon>
        <taxon>Magnoliopsida</taxon>
        <taxon>eudicotyledons</taxon>
        <taxon>Gunneridae</taxon>
        <taxon>Pentapetalae</taxon>
        <taxon>rosids</taxon>
        <taxon>malvids</taxon>
        <taxon>Sapindales</taxon>
        <taxon>Meliaceae</taxon>
        <taxon>Melia</taxon>
    </lineage>
</organism>
<evidence type="ECO:0000313" key="2">
    <source>
        <dbReference type="Proteomes" id="UP001164539"/>
    </source>
</evidence>
<comment type="caution">
    <text evidence="1">The sequence shown here is derived from an EMBL/GenBank/DDBJ whole genome shotgun (WGS) entry which is preliminary data.</text>
</comment>
<name>A0ACC1YUZ8_MELAZ</name>
<sequence>MVVLPIPCSCSLPSLFKLPTNKTRLVCSWASTSFATANLTANPQTSSTNNTAFSTDLSLRTSWPRTLAGDQVLIKEDEHQLNIKGSEEEGLEKEVAKAITRLNMVVERIREMGIQNYTFTNRVKEDVSCNRMLAEEMSRDIVSKFLERPIQYLMSEDGNLEEKLKDVSFLVSILEKSCPAPNQTR</sequence>
<keyword evidence="2" id="KW-1185">Reference proteome</keyword>
<dbReference type="Proteomes" id="UP001164539">
    <property type="component" value="Chromosome 1"/>
</dbReference>
<evidence type="ECO:0000313" key="1">
    <source>
        <dbReference type="EMBL" id="KAJ4727520.1"/>
    </source>
</evidence>
<dbReference type="EMBL" id="CM051394">
    <property type="protein sequence ID" value="KAJ4727520.1"/>
    <property type="molecule type" value="Genomic_DNA"/>
</dbReference>
<accession>A0ACC1YUZ8</accession>
<protein>
    <submittedName>
        <fullName evidence="1">Tetrapyrrole biosynthesis</fullName>
    </submittedName>
</protein>
<reference evidence="1 2" key="1">
    <citation type="journal article" date="2023" name="Science">
        <title>Complex scaffold remodeling in plant triterpene biosynthesis.</title>
        <authorList>
            <person name="De La Pena R."/>
            <person name="Hodgson H."/>
            <person name="Liu J.C."/>
            <person name="Stephenson M.J."/>
            <person name="Martin A.C."/>
            <person name="Owen C."/>
            <person name="Harkess A."/>
            <person name="Leebens-Mack J."/>
            <person name="Jimenez L.E."/>
            <person name="Osbourn A."/>
            <person name="Sattely E.S."/>
        </authorList>
    </citation>
    <scope>NUCLEOTIDE SEQUENCE [LARGE SCALE GENOMIC DNA]</scope>
    <source>
        <strain evidence="2">cv. JPN11</strain>
        <tissue evidence="1">Leaf</tissue>
    </source>
</reference>